<dbReference type="GO" id="GO:0000506">
    <property type="term" value="C:glycosylphosphatidylinositol-N-acetylglucosaminyltransferase (GPI-GnT) complex"/>
    <property type="evidence" value="ECO:0007669"/>
    <property type="project" value="InterPro"/>
</dbReference>
<comment type="caution">
    <text evidence="5">The sequence shown here is derived from an EMBL/GenBank/DDBJ whole genome shotgun (WGS) entry which is preliminary data.</text>
</comment>
<dbReference type="OrthoDB" id="6256716at2759"/>
<dbReference type="EMBL" id="JABFUD020000011">
    <property type="protein sequence ID" value="KAI5073733.1"/>
    <property type="molecule type" value="Genomic_DNA"/>
</dbReference>
<comment type="pathway">
    <text evidence="1">Glycolipid biosynthesis; glycosylphosphatidylinositol-anchor biosynthesis.</text>
</comment>
<protein>
    <recommendedName>
        <fullName evidence="4">Phosphatidylinositol N-acetylglucosaminyltransferase subunit H conserved domain-containing protein</fullName>
    </recommendedName>
</protein>
<dbReference type="Pfam" id="PF10181">
    <property type="entry name" value="PIG-H"/>
    <property type="match status" value="1"/>
</dbReference>
<keyword evidence="3" id="KW-0472">Membrane</keyword>
<dbReference type="InterPro" id="IPR019328">
    <property type="entry name" value="PIGH-H_dom"/>
</dbReference>
<feature type="domain" description="Phosphatidylinositol N-acetylglucosaminyltransferase subunit H conserved" evidence="4">
    <location>
        <begin position="84"/>
        <end position="146"/>
    </location>
</feature>
<accession>A0A9D4ZFP3</accession>
<dbReference type="AlphaFoldDB" id="A0A9D4ZFP3"/>
<dbReference type="GO" id="GO:0006506">
    <property type="term" value="P:GPI anchor biosynthetic process"/>
    <property type="evidence" value="ECO:0007669"/>
    <property type="project" value="InterPro"/>
</dbReference>
<dbReference type="PANTHER" id="PTHR15231">
    <property type="entry name" value="PHOSPHATIDYLINOSITOL N-ACETYLGLUCOSAMINYLTRANSFERASE SUBUNIT H"/>
    <property type="match status" value="1"/>
</dbReference>
<evidence type="ECO:0000313" key="6">
    <source>
        <dbReference type="Proteomes" id="UP000886520"/>
    </source>
</evidence>
<dbReference type="PANTHER" id="PTHR15231:SF1">
    <property type="entry name" value="PHOSPHATIDYLINOSITOL N-ACETYLGLUCOSAMINYLTRANSFERASE SUBUNIT H"/>
    <property type="match status" value="1"/>
</dbReference>
<organism evidence="5 6">
    <name type="scientific">Adiantum capillus-veneris</name>
    <name type="common">Maidenhair fern</name>
    <dbReference type="NCBI Taxonomy" id="13818"/>
    <lineage>
        <taxon>Eukaryota</taxon>
        <taxon>Viridiplantae</taxon>
        <taxon>Streptophyta</taxon>
        <taxon>Embryophyta</taxon>
        <taxon>Tracheophyta</taxon>
        <taxon>Polypodiopsida</taxon>
        <taxon>Polypodiidae</taxon>
        <taxon>Polypodiales</taxon>
        <taxon>Pteridineae</taxon>
        <taxon>Pteridaceae</taxon>
        <taxon>Vittarioideae</taxon>
        <taxon>Adiantum</taxon>
    </lineage>
</organism>
<comment type="similarity">
    <text evidence="2">Belongs to the PIGH family.</text>
</comment>
<sequence length="169" mass="19284">MERYSYLCEQAEERGVNTHRIIVKRSGKLQARLWHLFSLCLVLAVAYSLLLSVFPVAVGLQWLVLAYGLVSLVLQRNCVEEEVVVIMPTFGIQLETSYFSGQVHRQFVPLKRILAAVINEAVTPTSCYYYLALLLRDDSKLVLAFKEVRPPLRMLIPIWKALCETIGNK</sequence>
<dbReference type="InterPro" id="IPR044215">
    <property type="entry name" value="PIG-H"/>
</dbReference>
<reference evidence="5" key="1">
    <citation type="submission" date="2021-01" db="EMBL/GenBank/DDBJ databases">
        <title>Adiantum capillus-veneris genome.</title>
        <authorList>
            <person name="Fang Y."/>
            <person name="Liao Q."/>
        </authorList>
    </citation>
    <scope>NUCLEOTIDE SEQUENCE</scope>
    <source>
        <strain evidence="5">H3</strain>
        <tissue evidence="5">Leaf</tissue>
    </source>
</reference>
<dbReference type="Proteomes" id="UP000886520">
    <property type="component" value="Chromosome 11"/>
</dbReference>
<feature type="transmembrane region" description="Helical" evidence="3">
    <location>
        <begin position="33"/>
        <end position="50"/>
    </location>
</feature>
<keyword evidence="3" id="KW-0812">Transmembrane</keyword>
<evidence type="ECO:0000256" key="1">
    <source>
        <dbReference type="ARBA" id="ARBA00004687"/>
    </source>
</evidence>
<gene>
    <name evidence="5" type="ORF">GOP47_0011746</name>
</gene>
<keyword evidence="3" id="KW-1133">Transmembrane helix</keyword>
<proteinExistence type="inferred from homology"/>
<evidence type="ECO:0000313" key="5">
    <source>
        <dbReference type="EMBL" id="KAI5073733.1"/>
    </source>
</evidence>
<evidence type="ECO:0000259" key="4">
    <source>
        <dbReference type="Pfam" id="PF10181"/>
    </source>
</evidence>
<name>A0A9D4ZFP3_ADICA</name>
<evidence type="ECO:0000256" key="2">
    <source>
        <dbReference type="ARBA" id="ARBA00009610"/>
    </source>
</evidence>
<keyword evidence="6" id="KW-1185">Reference proteome</keyword>
<evidence type="ECO:0000256" key="3">
    <source>
        <dbReference type="SAM" id="Phobius"/>
    </source>
</evidence>